<accession>A0A9E7SLP8</accession>
<dbReference type="Proteomes" id="UP001057237">
    <property type="component" value="Segment"/>
</dbReference>
<keyword evidence="3" id="KW-1185">Reference proteome</keyword>
<gene>
    <name evidence="2" type="ORF">BABAYKA_00350</name>
</gene>
<name>A0A9E7SLP8_9CAUD</name>
<reference evidence="2" key="1">
    <citation type="submission" date="2022-05" db="EMBL/GenBank/DDBJ databases">
        <authorList>
            <person name="Friedrich I."/>
            <person name="Poehlein A."/>
            <person name="Schneider D."/>
            <person name="Hertel R."/>
            <person name="Daniel R."/>
        </authorList>
    </citation>
    <scope>NUCLEOTIDE SEQUENCE</scope>
</reference>
<dbReference type="InterPro" id="IPR058003">
    <property type="entry name" value="Phage_gp12"/>
</dbReference>
<feature type="compositionally biased region" description="Low complexity" evidence="1">
    <location>
        <begin position="1"/>
        <end position="16"/>
    </location>
</feature>
<dbReference type="Pfam" id="PF25675">
    <property type="entry name" value="Phage_nozzle"/>
    <property type="match status" value="2"/>
</dbReference>
<organism evidence="2 3">
    <name type="scientific">Brevundimonas phage vB_BpoS-Babayka</name>
    <dbReference type="NCBI Taxonomy" id="2948596"/>
    <lineage>
        <taxon>Viruses</taxon>
        <taxon>Duplodnaviria</taxon>
        <taxon>Heunggongvirae</taxon>
        <taxon>Uroviricota</taxon>
        <taxon>Caudoviricetes</taxon>
        <taxon>Autographivirales</taxon>
        <taxon>Autonotataviridae</taxon>
        <taxon>Conareevirus</taxon>
        <taxon>Conareevirus babayka</taxon>
    </lineage>
</organism>
<evidence type="ECO:0000313" key="2">
    <source>
        <dbReference type="EMBL" id="USN16838.1"/>
    </source>
</evidence>
<sequence length="857" mass="93714">MGKVSGSYGSVVRGVSEQVPQDRRPGQHFEQINMISDPVRGLARRHGSLLQDEKQIRAFDQGIWDAMVADTARHKEFTFFVDGVEYALIHRTTASPTPEVTGLSFAWCFNKDARKFIPIVYASNDPGLEQLRSGGVSAAVNVGRYIYLAGNNIVPRWTPNSKFDNTTNKSKMAFWVRGGTYSTKFSATLSRADGTKVTATYKTKPSSYPGLLDTSDLSSSDPDYQKKVLDRTNAYNSAVTAWIGEAAEDSTPENIANKLAAQFTSQGVSGVSVINSTVVVDNAQFVEASGDDGGDGTLMRAVGNEVTALDLVSTVHWGGKVVKVRPKKNNGEDAFYLQAELKEGSGPWGEVSWKETAGYEMKPVEVFVQGTVVGGTLYLASTAAKLTEIAGGVHPDYKANVVGDDISCPLPYFFGKSIDYLGMFQDRLVIGSGATLFFSRPGDYFNWFRTSVLTVDDRDPIEMYALGSEDDTIKTSTTYDRNILLFGKRMQYTVNGRQPLTPKSASIVILSAHEDAIDADPQNSGNFVFYGKWRNGVSSLHQIQMGMLADSPESFNVSQQLDQYLQGKPVQIVALTSPNTVVLRTDASRNTLYTYTYLDTPAGSERLFDAWSKWTWDETLGVVTALARHDGDILSFTIRKGVDRTGANRIWIAADRFVLDTQISDLPYADSLRPATAALSPGPDAFINPASTQFDDVGVAVFNRGHQYGFLGSTFGKLDEFTEQYGMDALPSMTVGVMYPSCVTPTNPYVLDRNEKAIVNGRLTLGRIGVSVTDTGGMTCDVETANGTSRTLNFNGRLLGRISDLIGRQPIVTTSVNATIGKEVRECKYTLGAKTWLPLTITAIEWTGQFFNNARRV</sequence>
<feature type="region of interest" description="Disordered" evidence="1">
    <location>
        <begin position="1"/>
        <end position="26"/>
    </location>
</feature>
<evidence type="ECO:0000256" key="1">
    <source>
        <dbReference type="SAM" id="MobiDB-lite"/>
    </source>
</evidence>
<dbReference type="EMBL" id="ON529868">
    <property type="protein sequence ID" value="USN16838.1"/>
    <property type="molecule type" value="Genomic_DNA"/>
</dbReference>
<protein>
    <submittedName>
        <fullName evidence="2">Tail tubular protein</fullName>
    </submittedName>
</protein>
<evidence type="ECO:0000313" key="3">
    <source>
        <dbReference type="Proteomes" id="UP001057237"/>
    </source>
</evidence>
<proteinExistence type="predicted"/>